<protein>
    <submittedName>
        <fullName evidence="1">Uncharacterized protein</fullName>
    </submittedName>
</protein>
<reference evidence="1" key="1">
    <citation type="submission" date="2018-02" db="EMBL/GenBank/DDBJ databases">
        <title>Rhizophora mucronata_Transcriptome.</title>
        <authorList>
            <person name="Meera S.P."/>
            <person name="Sreeshan A."/>
            <person name="Augustine A."/>
        </authorList>
    </citation>
    <scope>NUCLEOTIDE SEQUENCE</scope>
    <source>
        <tissue evidence="1">Leaf</tissue>
    </source>
</reference>
<dbReference type="EMBL" id="GGEC01009038">
    <property type="protein sequence ID" value="MBW89521.1"/>
    <property type="molecule type" value="Transcribed_RNA"/>
</dbReference>
<dbReference type="AlphaFoldDB" id="A0A2P2J7T1"/>
<accession>A0A2P2J7T1</accession>
<organism evidence="1">
    <name type="scientific">Rhizophora mucronata</name>
    <name type="common">Asiatic mangrove</name>
    <dbReference type="NCBI Taxonomy" id="61149"/>
    <lineage>
        <taxon>Eukaryota</taxon>
        <taxon>Viridiplantae</taxon>
        <taxon>Streptophyta</taxon>
        <taxon>Embryophyta</taxon>
        <taxon>Tracheophyta</taxon>
        <taxon>Spermatophyta</taxon>
        <taxon>Magnoliopsida</taxon>
        <taxon>eudicotyledons</taxon>
        <taxon>Gunneridae</taxon>
        <taxon>Pentapetalae</taxon>
        <taxon>rosids</taxon>
        <taxon>fabids</taxon>
        <taxon>Malpighiales</taxon>
        <taxon>Rhizophoraceae</taxon>
        <taxon>Rhizophora</taxon>
    </lineage>
</organism>
<proteinExistence type="predicted"/>
<evidence type="ECO:0000313" key="1">
    <source>
        <dbReference type="EMBL" id="MBW89521.1"/>
    </source>
</evidence>
<name>A0A2P2J7T1_RHIMU</name>
<sequence length="29" mass="3544">MCITIIKKGKYNKFQISAFFLFDQYRLIN</sequence>